<evidence type="ECO:0000313" key="2">
    <source>
        <dbReference type="Proteomes" id="UP001385951"/>
    </source>
</evidence>
<dbReference type="EMBL" id="JASBNA010000026">
    <property type="protein sequence ID" value="KAK7684230.1"/>
    <property type="molecule type" value="Genomic_DNA"/>
</dbReference>
<keyword evidence="2" id="KW-1185">Reference proteome</keyword>
<dbReference type="AlphaFoldDB" id="A0AAW0FZE9"/>
<accession>A0AAW0FZE9</accession>
<protein>
    <submittedName>
        <fullName evidence="1">Uncharacterized protein</fullName>
    </submittedName>
</protein>
<evidence type="ECO:0000313" key="1">
    <source>
        <dbReference type="EMBL" id="KAK7684230.1"/>
    </source>
</evidence>
<dbReference type="Proteomes" id="UP001385951">
    <property type="component" value="Unassembled WGS sequence"/>
</dbReference>
<comment type="caution">
    <text evidence="1">The sequence shown here is derived from an EMBL/GenBank/DDBJ whole genome shotgun (WGS) entry which is preliminary data.</text>
</comment>
<name>A0AAW0FZE9_9APHY</name>
<proteinExistence type="predicted"/>
<organism evidence="1 2">
    <name type="scientific">Cerrena zonata</name>
    <dbReference type="NCBI Taxonomy" id="2478898"/>
    <lineage>
        <taxon>Eukaryota</taxon>
        <taxon>Fungi</taxon>
        <taxon>Dikarya</taxon>
        <taxon>Basidiomycota</taxon>
        <taxon>Agaricomycotina</taxon>
        <taxon>Agaricomycetes</taxon>
        <taxon>Polyporales</taxon>
        <taxon>Cerrenaceae</taxon>
        <taxon>Cerrena</taxon>
    </lineage>
</organism>
<gene>
    <name evidence="1" type="ORF">QCA50_012554</name>
</gene>
<sequence length="449" mass="51315">MSHDHTQQSRPSAPPRTLRKIDYFNQLLERDHGSDASKLYQESKSAGNGGKQVCFIPDPNLRSDVVHMQDNVFFMDALVTADEMNVILPASGHFSVIADNVEGDMGLKRVRIDKWLLLMVDVHRMYSEYFNIRVVRWETFFSWLMGGDVTHPETGPCRGADLVLGGIDYTTEYINTVNGITRENYQQFDERMDVFASHMRIWPPIAPSREGAIKNHRIEMLDYVSTYVTRSPRPESMLWDGQHVPYGKVLKRTHSAFGNHVFLPTAPPPSVQQLQGLCDIPGRQWIVQDWVPTLRQLGEYKVYFIEGEIVWISVARFNENTSGWHTMDTNNETRRLHEVAAMLRAGPILHDYLFLPEPPQGIPHLSDLIMFSKRTFEGLTSREHGYYGDSFLLQWCRMDVGIMTSGDSCWYFVNEVETNMGLGLFGEGCSRAVMNGLAGLWHTLLYSPS</sequence>
<reference evidence="1 2" key="1">
    <citation type="submission" date="2022-09" db="EMBL/GenBank/DDBJ databases">
        <authorList>
            <person name="Palmer J.M."/>
        </authorList>
    </citation>
    <scope>NUCLEOTIDE SEQUENCE [LARGE SCALE GENOMIC DNA]</scope>
    <source>
        <strain evidence="1 2">DSM 7382</strain>
    </source>
</reference>